<proteinExistence type="inferred from homology"/>
<dbReference type="Proteomes" id="UP001161247">
    <property type="component" value="Chromosome 3"/>
</dbReference>
<dbReference type="PANTHER" id="PTHR33077">
    <property type="entry name" value="PROTEIN TIFY 4A-RELATED-RELATED"/>
    <property type="match status" value="1"/>
</dbReference>
<comment type="function">
    <text evidence="2">Repressor of jasmonate responses.</text>
</comment>
<comment type="similarity">
    <text evidence="1 2">Belongs to the TIFY/JAZ family.</text>
</comment>
<comment type="subcellular location">
    <subcellularLocation>
        <location evidence="2">Nucleus</location>
    </subcellularLocation>
</comment>
<keyword evidence="2" id="KW-1184">Jasmonic acid signaling pathway</keyword>
<dbReference type="Pfam" id="PF06200">
    <property type="entry name" value="tify"/>
    <property type="match status" value="1"/>
</dbReference>
<dbReference type="GO" id="GO:2000022">
    <property type="term" value="P:regulation of jasmonic acid mediated signaling pathway"/>
    <property type="evidence" value="ECO:0007669"/>
    <property type="project" value="UniProtKB-UniRule"/>
</dbReference>
<dbReference type="AlphaFoldDB" id="A0AAV1CYJ9"/>
<dbReference type="Pfam" id="PF09425">
    <property type="entry name" value="Jas_motif"/>
    <property type="match status" value="1"/>
</dbReference>
<dbReference type="InterPro" id="IPR010399">
    <property type="entry name" value="Tify_dom"/>
</dbReference>
<dbReference type="GO" id="GO:0031347">
    <property type="term" value="P:regulation of defense response"/>
    <property type="evidence" value="ECO:0007669"/>
    <property type="project" value="UniProtKB-UniRule"/>
</dbReference>
<keyword evidence="5" id="KW-1185">Reference proteome</keyword>
<evidence type="ECO:0000313" key="5">
    <source>
        <dbReference type="Proteomes" id="UP001161247"/>
    </source>
</evidence>
<sequence>MASSEMIDSGRMGSGGGQKSTFAQTCSLLSQYLKEKKGNLGDLSLGLNRSFDPNTTNDGVPAKTMNLLPMIERNSPEAPVPAAGRKIPAMPANLFPQQAGFGSAFPKEEAQKKADLSLVKTEPETTAPMTIFYGGQVIVFNDFPAEKAKEIMLMASKGISSLNSVNTFTTTNMVPRPTVSPPAVAHSVSPASSFIQPSFGPETIASRRPLQPSSVNDLPIARKASLTRFLEKRKDRITAKAPYPVGAASSKAEESKAAWMGFGAQYPAQMERH</sequence>
<dbReference type="GO" id="GO:0005634">
    <property type="term" value="C:nucleus"/>
    <property type="evidence" value="ECO:0007669"/>
    <property type="project" value="UniProtKB-SubCell"/>
</dbReference>
<accession>A0AAV1CYJ9</accession>
<organism evidence="4 5">
    <name type="scientific">Oldenlandia corymbosa var. corymbosa</name>
    <dbReference type="NCBI Taxonomy" id="529605"/>
    <lineage>
        <taxon>Eukaryota</taxon>
        <taxon>Viridiplantae</taxon>
        <taxon>Streptophyta</taxon>
        <taxon>Embryophyta</taxon>
        <taxon>Tracheophyta</taxon>
        <taxon>Spermatophyta</taxon>
        <taxon>Magnoliopsida</taxon>
        <taxon>eudicotyledons</taxon>
        <taxon>Gunneridae</taxon>
        <taxon>Pentapetalae</taxon>
        <taxon>asterids</taxon>
        <taxon>lamiids</taxon>
        <taxon>Gentianales</taxon>
        <taxon>Rubiaceae</taxon>
        <taxon>Rubioideae</taxon>
        <taxon>Spermacoceae</taxon>
        <taxon>Hedyotis-Oldenlandia complex</taxon>
        <taxon>Oldenlandia</taxon>
    </lineage>
</organism>
<gene>
    <name evidence="4" type="ORF">OLC1_LOCUS10515</name>
</gene>
<evidence type="ECO:0000256" key="2">
    <source>
        <dbReference type="RuleBase" id="RU369065"/>
    </source>
</evidence>
<evidence type="ECO:0000259" key="3">
    <source>
        <dbReference type="PROSITE" id="PS51320"/>
    </source>
</evidence>
<dbReference type="PANTHER" id="PTHR33077:SF140">
    <property type="entry name" value="PROTEIN TIFY 10B"/>
    <property type="match status" value="1"/>
</dbReference>
<protein>
    <recommendedName>
        <fullName evidence="2">Protein TIFY</fullName>
    </recommendedName>
    <alternativeName>
        <fullName evidence="2">Jasmonate ZIM domain-containing protein</fullName>
    </alternativeName>
</protein>
<dbReference type="SMART" id="SM00979">
    <property type="entry name" value="TIFY"/>
    <property type="match status" value="1"/>
</dbReference>
<feature type="domain" description="Tify" evidence="3">
    <location>
        <begin position="122"/>
        <end position="157"/>
    </location>
</feature>
<dbReference type="InterPro" id="IPR018467">
    <property type="entry name" value="CCT_CS"/>
</dbReference>
<comment type="domain">
    <text evidence="2">The jas domain is required for interaction with COI1.</text>
</comment>
<evidence type="ECO:0000313" key="4">
    <source>
        <dbReference type="EMBL" id="CAI9100766.1"/>
    </source>
</evidence>
<dbReference type="GO" id="GO:0009611">
    <property type="term" value="P:response to wounding"/>
    <property type="evidence" value="ECO:0007669"/>
    <property type="project" value="UniProtKB-UniRule"/>
</dbReference>
<name>A0AAV1CYJ9_OLDCO</name>
<keyword evidence="2" id="KW-0539">Nucleus</keyword>
<dbReference type="PROSITE" id="PS51320">
    <property type="entry name" value="TIFY"/>
    <property type="match status" value="1"/>
</dbReference>
<evidence type="ECO:0000256" key="1">
    <source>
        <dbReference type="ARBA" id="ARBA00008614"/>
    </source>
</evidence>
<reference evidence="4" key="1">
    <citation type="submission" date="2023-03" db="EMBL/GenBank/DDBJ databases">
        <authorList>
            <person name="Julca I."/>
        </authorList>
    </citation>
    <scope>NUCLEOTIDE SEQUENCE</scope>
</reference>
<dbReference type="InterPro" id="IPR040390">
    <property type="entry name" value="TIFY/JAZ"/>
</dbReference>
<dbReference type="EMBL" id="OX459120">
    <property type="protein sequence ID" value="CAI9100766.1"/>
    <property type="molecule type" value="Genomic_DNA"/>
</dbReference>